<reference evidence="1" key="1">
    <citation type="submission" date="2019-12" db="EMBL/GenBank/DDBJ databases">
        <title>Genome sequencing and annotation of Brassica cretica.</title>
        <authorList>
            <person name="Studholme D.J."/>
            <person name="Sarris P."/>
        </authorList>
    </citation>
    <scope>NUCLEOTIDE SEQUENCE</scope>
    <source>
        <strain evidence="1">PFS-109/04</strain>
        <tissue evidence="1">Leaf</tissue>
    </source>
</reference>
<proteinExistence type="predicted"/>
<dbReference type="Proteomes" id="UP000712600">
    <property type="component" value="Unassembled WGS sequence"/>
</dbReference>
<dbReference type="AlphaFoldDB" id="A0A8S9S5N0"/>
<dbReference type="EMBL" id="QGKX02000088">
    <property type="protein sequence ID" value="KAF3588981.1"/>
    <property type="molecule type" value="Genomic_DNA"/>
</dbReference>
<name>A0A8S9S5N0_BRACR</name>
<gene>
    <name evidence="1" type="ORF">F2Q69_00032121</name>
</gene>
<evidence type="ECO:0000313" key="2">
    <source>
        <dbReference type="Proteomes" id="UP000712600"/>
    </source>
</evidence>
<comment type="caution">
    <text evidence="1">The sequence shown here is derived from an EMBL/GenBank/DDBJ whole genome shotgun (WGS) entry which is preliminary data.</text>
</comment>
<evidence type="ECO:0000313" key="1">
    <source>
        <dbReference type="EMBL" id="KAF3588981.1"/>
    </source>
</evidence>
<protein>
    <submittedName>
        <fullName evidence="1">Uncharacterized protein</fullName>
    </submittedName>
</protein>
<accession>A0A8S9S5N0</accession>
<sequence length="56" mass="6671">MFLIKQPLGFELRHLKRLRRDERECWTESKAVRKRRPAPMCLDVGQSQESTFGPKI</sequence>
<organism evidence="1 2">
    <name type="scientific">Brassica cretica</name>
    <name type="common">Mustard</name>
    <dbReference type="NCBI Taxonomy" id="69181"/>
    <lineage>
        <taxon>Eukaryota</taxon>
        <taxon>Viridiplantae</taxon>
        <taxon>Streptophyta</taxon>
        <taxon>Embryophyta</taxon>
        <taxon>Tracheophyta</taxon>
        <taxon>Spermatophyta</taxon>
        <taxon>Magnoliopsida</taxon>
        <taxon>eudicotyledons</taxon>
        <taxon>Gunneridae</taxon>
        <taxon>Pentapetalae</taxon>
        <taxon>rosids</taxon>
        <taxon>malvids</taxon>
        <taxon>Brassicales</taxon>
        <taxon>Brassicaceae</taxon>
        <taxon>Brassiceae</taxon>
        <taxon>Brassica</taxon>
    </lineage>
</organism>